<dbReference type="InterPro" id="IPR036890">
    <property type="entry name" value="HATPase_C_sf"/>
</dbReference>
<dbReference type="FunFam" id="3.30.565.10:FF:000003">
    <property type="entry name" value="DNA mismatch repair endonuclease MutL"/>
    <property type="match status" value="1"/>
</dbReference>
<dbReference type="Proteomes" id="UP000422822">
    <property type="component" value="Chromosome"/>
</dbReference>
<dbReference type="InterPro" id="IPR038973">
    <property type="entry name" value="MutL/Mlh/Pms-like"/>
</dbReference>
<dbReference type="InterPro" id="IPR042120">
    <property type="entry name" value="MutL_C_dimsub"/>
</dbReference>
<organism evidence="8 9">
    <name type="scientific">Ehrlichia ruminantium</name>
    <name type="common">heartwater rickettsia</name>
    <name type="synonym">Cowdria ruminantium</name>
    <dbReference type="NCBI Taxonomy" id="779"/>
    <lineage>
        <taxon>Bacteria</taxon>
        <taxon>Pseudomonadati</taxon>
        <taxon>Pseudomonadota</taxon>
        <taxon>Alphaproteobacteria</taxon>
        <taxon>Rickettsiales</taxon>
        <taxon>Anaplasmataceae</taxon>
        <taxon>Ehrlichia</taxon>
    </lineage>
</organism>
<dbReference type="SMART" id="SM00853">
    <property type="entry name" value="MutL_C"/>
    <property type="match status" value="1"/>
</dbReference>
<keyword evidence="3 5" id="KW-0227">DNA damage</keyword>
<dbReference type="GO" id="GO:0030983">
    <property type="term" value="F:mismatched DNA binding"/>
    <property type="evidence" value="ECO:0007669"/>
    <property type="project" value="InterPro"/>
</dbReference>
<comment type="function">
    <text evidence="5">This protein is involved in the repair of mismatches in DNA. It is required for dam-dependent methyl-directed DNA mismatch repair. May act as a 'molecular matchmaker', a protein that promotes the formation of a stable complex between two or more DNA-binding proteins in an ATP-dependent manner without itself being part of a final effector complex.</text>
</comment>
<dbReference type="InterPro" id="IPR042121">
    <property type="entry name" value="MutL_C_regsub"/>
</dbReference>
<dbReference type="SUPFAM" id="SSF55874">
    <property type="entry name" value="ATPase domain of HSP90 chaperone/DNA topoisomerase II/histidine kinase"/>
    <property type="match status" value="1"/>
</dbReference>
<evidence type="ECO:0000259" key="7">
    <source>
        <dbReference type="SMART" id="SM01340"/>
    </source>
</evidence>
<evidence type="ECO:0000313" key="9">
    <source>
        <dbReference type="Proteomes" id="UP000422822"/>
    </source>
</evidence>
<evidence type="ECO:0000256" key="2">
    <source>
        <dbReference type="ARBA" id="ARBA00021975"/>
    </source>
</evidence>
<dbReference type="Pfam" id="PF01119">
    <property type="entry name" value="DNA_mis_repair"/>
    <property type="match status" value="1"/>
</dbReference>
<dbReference type="Gene3D" id="3.30.565.10">
    <property type="entry name" value="Histidine kinase-like ATPase, C-terminal domain"/>
    <property type="match status" value="1"/>
</dbReference>
<dbReference type="InterPro" id="IPR037198">
    <property type="entry name" value="MutL_C_sf"/>
</dbReference>
<dbReference type="Gene3D" id="3.30.1540.20">
    <property type="entry name" value="MutL, C-terminal domain, dimerisation subdomain"/>
    <property type="match status" value="1"/>
</dbReference>
<dbReference type="SMART" id="SM01340">
    <property type="entry name" value="DNA_mis_repair"/>
    <property type="match status" value="1"/>
</dbReference>
<dbReference type="AlphaFoldDB" id="A0AAE6QAX1"/>
<keyword evidence="4 5" id="KW-0234">DNA repair</keyword>
<dbReference type="GO" id="GO:0004519">
    <property type="term" value="F:endonuclease activity"/>
    <property type="evidence" value="ECO:0007669"/>
    <property type="project" value="UniProtKB-KW"/>
</dbReference>
<evidence type="ECO:0000313" key="8">
    <source>
        <dbReference type="EMBL" id="QGR03216.1"/>
    </source>
</evidence>
<dbReference type="InterPro" id="IPR014762">
    <property type="entry name" value="DNA_mismatch_repair_CS"/>
</dbReference>
<dbReference type="InterPro" id="IPR002099">
    <property type="entry name" value="MutL/Mlh/PMS"/>
</dbReference>
<dbReference type="SUPFAM" id="SSF54211">
    <property type="entry name" value="Ribosomal protein S5 domain 2-like"/>
    <property type="match status" value="1"/>
</dbReference>
<dbReference type="GO" id="GO:0006298">
    <property type="term" value="P:mismatch repair"/>
    <property type="evidence" value="ECO:0007669"/>
    <property type="project" value="UniProtKB-UniRule"/>
</dbReference>
<proteinExistence type="inferred from homology"/>
<reference evidence="8 9" key="1">
    <citation type="submission" date="2018-10" db="EMBL/GenBank/DDBJ databases">
        <title>Propagation and draft genome sequences of three atypical Erhlichia ruminantium isolates.</title>
        <authorList>
            <person name="Liebenberg J."/>
            <person name="Steyn H."/>
            <person name="Josemans A."/>
            <person name="Zweygarth E."/>
        </authorList>
    </citation>
    <scope>NUCLEOTIDE SEQUENCE [LARGE SCALE GENOMIC DNA]</scope>
    <source>
        <strain evidence="8 9">Omatjenne</strain>
    </source>
</reference>
<protein>
    <recommendedName>
        <fullName evidence="2 5">DNA mismatch repair protein MutL</fullName>
    </recommendedName>
</protein>
<accession>A0AAE6QAX1</accession>
<dbReference type="InterPro" id="IPR013507">
    <property type="entry name" value="DNA_mismatch_S5_2-like"/>
</dbReference>
<name>A0AAE6QAX1_EHRRU</name>
<evidence type="ECO:0000256" key="3">
    <source>
        <dbReference type="ARBA" id="ARBA00022763"/>
    </source>
</evidence>
<dbReference type="CDD" id="cd16926">
    <property type="entry name" value="HATPase_MutL-MLH-PMS-like"/>
    <property type="match status" value="1"/>
</dbReference>
<dbReference type="EMBL" id="CP033455">
    <property type="protein sequence ID" value="QGR03216.1"/>
    <property type="molecule type" value="Genomic_DNA"/>
</dbReference>
<evidence type="ECO:0000256" key="4">
    <source>
        <dbReference type="ARBA" id="ARBA00023204"/>
    </source>
</evidence>
<dbReference type="CDD" id="cd00782">
    <property type="entry name" value="MutL_Trans"/>
    <property type="match status" value="1"/>
</dbReference>
<evidence type="ECO:0000259" key="6">
    <source>
        <dbReference type="SMART" id="SM00853"/>
    </source>
</evidence>
<evidence type="ECO:0000256" key="1">
    <source>
        <dbReference type="ARBA" id="ARBA00006082"/>
    </source>
</evidence>
<dbReference type="GO" id="GO:0140664">
    <property type="term" value="F:ATP-dependent DNA damage sensor activity"/>
    <property type="evidence" value="ECO:0007669"/>
    <property type="project" value="InterPro"/>
</dbReference>
<dbReference type="Gene3D" id="3.30.1370.100">
    <property type="entry name" value="MutL, C-terminal domain, regulatory subdomain"/>
    <property type="match status" value="1"/>
</dbReference>
<dbReference type="InterPro" id="IPR014790">
    <property type="entry name" value="MutL_C"/>
</dbReference>
<dbReference type="InterPro" id="IPR020667">
    <property type="entry name" value="DNA_mismatch_repair_MutL"/>
</dbReference>
<dbReference type="PANTHER" id="PTHR10073">
    <property type="entry name" value="DNA MISMATCH REPAIR PROTEIN MLH, PMS, MUTL"/>
    <property type="match status" value="1"/>
</dbReference>
<dbReference type="HAMAP" id="MF_00149">
    <property type="entry name" value="DNA_mis_repair"/>
    <property type="match status" value="1"/>
</dbReference>
<dbReference type="Gene3D" id="3.30.230.10">
    <property type="match status" value="1"/>
</dbReference>
<keyword evidence="8" id="KW-0540">Nuclease</keyword>
<dbReference type="NCBIfam" id="NF000952">
    <property type="entry name" value="PRK00095.2-2"/>
    <property type="match status" value="1"/>
</dbReference>
<keyword evidence="8" id="KW-0255">Endonuclease</keyword>
<dbReference type="PANTHER" id="PTHR10073:SF12">
    <property type="entry name" value="DNA MISMATCH REPAIR PROTEIN MLH1"/>
    <property type="match status" value="1"/>
</dbReference>
<feature type="domain" description="DNA mismatch repair protein S5" evidence="7">
    <location>
        <begin position="208"/>
        <end position="328"/>
    </location>
</feature>
<dbReference type="NCBIfam" id="TIGR00585">
    <property type="entry name" value="mutl"/>
    <property type="match status" value="1"/>
</dbReference>
<dbReference type="RefSeq" id="WP_158406386.1">
    <property type="nucleotide sequence ID" value="NZ_CP033454.1"/>
</dbReference>
<dbReference type="InterPro" id="IPR014721">
    <property type="entry name" value="Ribsml_uS5_D2-typ_fold_subgr"/>
</dbReference>
<dbReference type="GO" id="GO:0005524">
    <property type="term" value="F:ATP binding"/>
    <property type="evidence" value="ECO:0007669"/>
    <property type="project" value="InterPro"/>
</dbReference>
<comment type="similarity">
    <text evidence="1 5">Belongs to the DNA mismatch repair MutL/HexB family.</text>
</comment>
<feature type="domain" description="MutL C-terminal dimerisation" evidence="6">
    <location>
        <begin position="499"/>
        <end position="643"/>
    </location>
</feature>
<dbReference type="Pfam" id="PF13589">
    <property type="entry name" value="HATPase_c_3"/>
    <property type="match status" value="1"/>
</dbReference>
<evidence type="ECO:0000256" key="5">
    <source>
        <dbReference type="HAMAP-Rule" id="MF_00149"/>
    </source>
</evidence>
<dbReference type="PROSITE" id="PS00058">
    <property type="entry name" value="DNA_MISMATCH_REPAIR_1"/>
    <property type="match status" value="1"/>
</dbReference>
<dbReference type="GO" id="GO:0032300">
    <property type="term" value="C:mismatch repair complex"/>
    <property type="evidence" value="ECO:0007669"/>
    <property type="project" value="InterPro"/>
</dbReference>
<keyword evidence="8" id="KW-0378">Hydrolase</keyword>
<dbReference type="Pfam" id="PF08676">
    <property type="entry name" value="MutL_C"/>
    <property type="match status" value="1"/>
</dbReference>
<sequence>MSIILLDPRTINRIAAGEVIECPASVVKELVENSIDAKATTISVTIERGGRNLILVSDDGVGIRKEDMEIAFVRHATSKLPDGDLTRVKSLGFRGEGLTSIAAVGKVKMISRSHDSDTAWSIIIEGGEKVQELIPNALSCGTYIEVRDLFFATPNRLKFLKTEKAEVQSIIDMVNKLAMVNHSIIFSLYVDGKQILKYLKQQSEIDRLAEIKILGMEFYKNSLPVHLVENMITLTGYIGLPTLSRGKSSLIYTFVNGRPIYDNMLIGAVRYAYSDFIEKDKYPIVVLYINMPCDQVDTNVHPNKSEVRFQDKRLIYKVVVNAIKNALAIKISHKLRSISNLGNDPFIRDNITKVKNSTNVVDKYSLGEQCSESNLKRYSSIDDFETSNSDVQSFTIDNLSVKNNEILNNTFNVSVNNNFEEFFVLEDKSKSGNSHVDVSCIVKEDRKDLHPSDYEKQGLYCVVKDHDMIPITYNKSENTIATSNQQENSLIDCDPLGYAVCQIHSRYIISQIRDGIIIVDQHAAHERLVYEYMKQVMEKEGVKRQILLIPEVVEMNNSCDLEVLMEYKAKLLKLGLLIESLGNLSVIVREVPAIFGSFDVKALICCILDSIVEVGDTLFLDDKIKDICATIACYSSIRSGRKLKIEEMNALLRNMENTSHSGQCNHGRPTYIKLSLLEIDKLFLRR</sequence>
<gene>
    <name evidence="5 8" type="primary">mutL</name>
    <name evidence="8" type="ORF">EDL80_01195</name>
</gene>
<dbReference type="SUPFAM" id="SSF118116">
    <property type="entry name" value="DNA mismatch repair protein MutL"/>
    <property type="match status" value="1"/>
</dbReference>
<keyword evidence="9" id="KW-1185">Reference proteome</keyword>
<dbReference type="GO" id="GO:0016887">
    <property type="term" value="F:ATP hydrolysis activity"/>
    <property type="evidence" value="ECO:0007669"/>
    <property type="project" value="InterPro"/>
</dbReference>
<dbReference type="InterPro" id="IPR020568">
    <property type="entry name" value="Ribosomal_Su5_D2-typ_SF"/>
</dbReference>